<dbReference type="Proteomes" id="UP000183832">
    <property type="component" value="Unassembled WGS sequence"/>
</dbReference>
<dbReference type="EMBL" id="CVRI01000072">
    <property type="protein sequence ID" value="CRL07578.1"/>
    <property type="molecule type" value="Genomic_DNA"/>
</dbReference>
<proteinExistence type="predicted"/>
<accession>A0A1J1J6I4</accession>
<keyword evidence="2" id="KW-1185">Reference proteome</keyword>
<protein>
    <submittedName>
        <fullName evidence="1">CLUMA_CG020543, isoform A</fullName>
    </submittedName>
</protein>
<gene>
    <name evidence="1" type="ORF">CLUMA_CG020543</name>
</gene>
<sequence length="108" mass="12645">MRTFLFNSMVSENTNGFLTQRERFLKNSVLIYGAVVEKRRSWREKNKIKSSSCAYYYPSMAIHLFDNPQNVQEMLWSLSDSKLNRLKSIERVVARHLLNGDAENTPDL</sequence>
<name>A0A1J1J6I4_9DIPT</name>
<organism evidence="1 2">
    <name type="scientific">Clunio marinus</name>
    <dbReference type="NCBI Taxonomy" id="568069"/>
    <lineage>
        <taxon>Eukaryota</taxon>
        <taxon>Metazoa</taxon>
        <taxon>Ecdysozoa</taxon>
        <taxon>Arthropoda</taxon>
        <taxon>Hexapoda</taxon>
        <taxon>Insecta</taxon>
        <taxon>Pterygota</taxon>
        <taxon>Neoptera</taxon>
        <taxon>Endopterygota</taxon>
        <taxon>Diptera</taxon>
        <taxon>Nematocera</taxon>
        <taxon>Chironomoidea</taxon>
        <taxon>Chironomidae</taxon>
        <taxon>Clunio</taxon>
    </lineage>
</organism>
<reference evidence="1 2" key="1">
    <citation type="submission" date="2015-04" db="EMBL/GenBank/DDBJ databases">
        <authorList>
            <person name="Syromyatnikov M.Y."/>
            <person name="Popov V.N."/>
        </authorList>
    </citation>
    <scope>NUCLEOTIDE SEQUENCE [LARGE SCALE GENOMIC DNA]</scope>
</reference>
<dbReference type="AlphaFoldDB" id="A0A1J1J6I4"/>
<evidence type="ECO:0000313" key="2">
    <source>
        <dbReference type="Proteomes" id="UP000183832"/>
    </source>
</evidence>
<evidence type="ECO:0000313" key="1">
    <source>
        <dbReference type="EMBL" id="CRL07578.1"/>
    </source>
</evidence>